<keyword evidence="4 5" id="KW-0472">Membrane</keyword>
<keyword evidence="3 5" id="KW-1133">Transmembrane helix</keyword>
<feature type="transmembrane region" description="Helical" evidence="5">
    <location>
        <begin position="160"/>
        <end position="182"/>
    </location>
</feature>
<comment type="subcellular location">
    <subcellularLocation>
        <location evidence="1">Membrane</location>
        <topology evidence="1">Multi-pass membrane protein</topology>
    </subcellularLocation>
</comment>
<dbReference type="EMBL" id="OBEI01000007">
    <property type="protein sequence ID" value="SNZ09689.1"/>
    <property type="molecule type" value="Genomic_DNA"/>
</dbReference>
<dbReference type="Proteomes" id="UP000219036">
    <property type="component" value="Unassembled WGS sequence"/>
</dbReference>
<dbReference type="GO" id="GO:0016020">
    <property type="term" value="C:membrane"/>
    <property type="evidence" value="ECO:0007669"/>
    <property type="project" value="UniProtKB-SubCell"/>
</dbReference>
<sequence length="223" mass="25722">MVKYFLELYLKPKTAWEKLAQENFTIPQLYIRLVIFFAFIPAVSHFIGFTVFREYYVSAIKKFLEMAEKDPEQPKRTVEYMKALMAELMDSDITQELFIMLVTYGFELLKPLVFTVIILFLSPAFGGIKDPQKSFTVAAFALVPSWVAGVFYVMNSPISMFMVFMGMFYTFYLIFIGGEKVLNIPSEKSKNFQFIIVVVILYLVISGVIGQVETLIMYRILGV</sequence>
<keyword evidence="2 5" id="KW-0812">Transmembrane</keyword>
<dbReference type="AlphaFoldDB" id="A0A285NJN7"/>
<feature type="transmembrane region" description="Helical" evidence="5">
    <location>
        <begin position="134"/>
        <end position="154"/>
    </location>
</feature>
<dbReference type="Pfam" id="PF04893">
    <property type="entry name" value="Yip1"/>
    <property type="match status" value="1"/>
</dbReference>
<evidence type="ECO:0000256" key="3">
    <source>
        <dbReference type="ARBA" id="ARBA00022989"/>
    </source>
</evidence>
<accession>A0A285NJN7</accession>
<feature type="transmembrane region" description="Helical" evidence="5">
    <location>
        <begin position="97"/>
        <end position="122"/>
    </location>
</feature>
<evidence type="ECO:0000256" key="1">
    <source>
        <dbReference type="ARBA" id="ARBA00004141"/>
    </source>
</evidence>
<evidence type="ECO:0000256" key="2">
    <source>
        <dbReference type="ARBA" id="ARBA00022692"/>
    </source>
</evidence>
<dbReference type="OrthoDB" id="12221at2"/>
<organism evidence="7 8">
    <name type="scientific">Persephonella hydrogeniphila</name>
    <dbReference type="NCBI Taxonomy" id="198703"/>
    <lineage>
        <taxon>Bacteria</taxon>
        <taxon>Pseudomonadati</taxon>
        <taxon>Aquificota</taxon>
        <taxon>Aquificia</taxon>
        <taxon>Aquificales</taxon>
        <taxon>Hydrogenothermaceae</taxon>
        <taxon>Persephonella</taxon>
    </lineage>
</organism>
<keyword evidence="8" id="KW-1185">Reference proteome</keyword>
<evidence type="ECO:0000313" key="8">
    <source>
        <dbReference type="Proteomes" id="UP000219036"/>
    </source>
</evidence>
<dbReference type="InterPro" id="IPR006977">
    <property type="entry name" value="Yip1_dom"/>
</dbReference>
<evidence type="ECO:0000259" key="6">
    <source>
        <dbReference type="Pfam" id="PF04893"/>
    </source>
</evidence>
<dbReference type="RefSeq" id="WP_097000769.1">
    <property type="nucleotide sequence ID" value="NZ_OBEI01000007.1"/>
</dbReference>
<evidence type="ECO:0000313" key="7">
    <source>
        <dbReference type="EMBL" id="SNZ09689.1"/>
    </source>
</evidence>
<evidence type="ECO:0000256" key="5">
    <source>
        <dbReference type="SAM" id="Phobius"/>
    </source>
</evidence>
<reference evidence="8" key="1">
    <citation type="submission" date="2017-09" db="EMBL/GenBank/DDBJ databases">
        <authorList>
            <person name="Varghese N."/>
            <person name="Submissions S."/>
        </authorList>
    </citation>
    <scope>NUCLEOTIDE SEQUENCE [LARGE SCALE GENOMIC DNA]</scope>
    <source>
        <strain evidence="8">DSM 15103</strain>
    </source>
</reference>
<evidence type="ECO:0000256" key="4">
    <source>
        <dbReference type="ARBA" id="ARBA00023136"/>
    </source>
</evidence>
<proteinExistence type="predicted"/>
<feature type="transmembrane region" description="Helical" evidence="5">
    <location>
        <begin position="29"/>
        <end position="52"/>
    </location>
</feature>
<feature type="transmembrane region" description="Helical" evidence="5">
    <location>
        <begin position="194"/>
        <end position="221"/>
    </location>
</feature>
<gene>
    <name evidence="7" type="ORF">SAMN06265182_1610</name>
</gene>
<protein>
    <submittedName>
        <fullName evidence="7">Yip1 domain-containing protein</fullName>
    </submittedName>
</protein>
<name>A0A285NJN7_9AQUI</name>
<feature type="domain" description="Yip1" evidence="6">
    <location>
        <begin position="7"/>
        <end position="206"/>
    </location>
</feature>